<evidence type="ECO:0000256" key="3">
    <source>
        <dbReference type="ARBA" id="ARBA00023125"/>
    </source>
</evidence>
<evidence type="ECO:0000256" key="2">
    <source>
        <dbReference type="ARBA" id="ARBA00023015"/>
    </source>
</evidence>
<evidence type="ECO:0000313" key="8">
    <source>
        <dbReference type="Proteomes" id="UP001201812"/>
    </source>
</evidence>
<dbReference type="EMBL" id="JAKKPZ010000994">
    <property type="protein sequence ID" value="KAI1691137.1"/>
    <property type="molecule type" value="Genomic_DNA"/>
</dbReference>
<keyword evidence="3" id="KW-0238">DNA-binding</keyword>
<dbReference type="SUPFAM" id="SSF46785">
    <property type="entry name" value="Winged helix' DNA-binding domain"/>
    <property type="match status" value="1"/>
</dbReference>
<comment type="caution">
    <text evidence="7">The sequence shown here is derived from an EMBL/GenBank/DDBJ whole genome shotgun (WGS) entry which is preliminary data.</text>
</comment>
<dbReference type="InterPro" id="IPR036390">
    <property type="entry name" value="WH_DNA-bd_sf"/>
</dbReference>
<protein>
    <submittedName>
        <fullName evidence="7">Bacterial regulatory protein, gntR family domain-containing protein</fullName>
    </submittedName>
</protein>
<feature type="compositionally biased region" description="Polar residues" evidence="5">
    <location>
        <begin position="1"/>
        <end position="19"/>
    </location>
</feature>
<gene>
    <name evidence="7" type="ORF">DdX_22081</name>
</gene>
<dbReference type="GO" id="GO:0003700">
    <property type="term" value="F:DNA-binding transcription factor activity"/>
    <property type="evidence" value="ECO:0007669"/>
    <property type="project" value="InterPro"/>
</dbReference>
<dbReference type="PANTHER" id="PTHR46577:SF1">
    <property type="entry name" value="HTH-TYPE TRANSCRIPTIONAL REGULATORY PROTEIN GABR"/>
    <property type="match status" value="1"/>
</dbReference>
<dbReference type="InterPro" id="IPR036388">
    <property type="entry name" value="WH-like_DNA-bd_sf"/>
</dbReference>
<dbReference type="PROSITE" id="PS50949">
    <property type="entry name" value="HTH_GNTR"/>
    <property type="match status" value="1"/>
</dbReference>
<name>A0AAD4QR34_9BILA</name>
<evidence type="ECO:0000313" key="7">
    <source>
        <dbReference type="EMBL" id="KAI1691137.1"/>
    </source>
</evidence>
<reference evidence="7" key="1">
    <citation type="submission" date="2022-01" db="EMBL/GenBank/DDBJ databases">
        <title>Genome Sequence Resource for Two Populations of Ditylenchus destructor, the Migratory Endoparasitic Phytonematode.</title>
        <authorList>
            <person name="Zhang H."/>
            <person name="Lin R."/>
            <person name="Xie B."/>
        </authorList>
    </citation>
    <scope>NUCLEOTIDE SEQUENCE</scope>
    <source>
        <strain evidence="7">BazhouSP</strain>
    </source>
</reference>
<keyword evidence="4" id="KW-0804">Transcription</keyword>
<dbReference type="AlphaFoldDB" id="A0AAD4QR34"/>
<dbReference type="InterPro" id="IPR000524">
    <property type="entry name" value="Tscrpt_reg_HTH_GntR"/>
</dbReference>
<evidence type="ECO:0000259" key="6">
    <source>
        <dbReference type="PROSITE" id="PS50949"/>
    </source>
</evidence>
<feature type="domain" description="HTH gntR-type" evidence="6">
    <location>
        <begin position="167"/>
        <end position="220"/>
    </location>
</feature>
<evidence type="ECO:0000256" key="4">
    <source>
        <dbReference type="ARBA" id="ARBA00023163"/>
    </source>
</evidence>
<organism evidence="7 8">
    <name type="scientific">Ditylenchus destructor</name>
    <dbReference type="NCBI Taxonomy" id="166010"/>
    <lineage>
        <taxon>Eukaryota</taxon>
        <taxon>Metazoa</taxon>
        <taxon>Ecdysozoa</taxon>
        <taxon>Nematoda</taxon>
        <taxon>Chromadorea</taxon>
        <taxon>Rhabditida</taxon>
        <taxon>Tylenchina</taxon>
        <taxon>Tylenchomorpha</taxon>
        <taxon>Sphaerularioidea</taxon>
        <taxon>Anguinidae</taxon>
        <taxon>Anguininae</taxon>
        <taxon>Ditylenchus</taxon>
    </lineage>
</organism>
<dbReference type="GO" id="GO:0003677">
    <property type="term" value="F:DNA binding"/>
    <property type="evidence" value="ECO:0007669"/>
    <property type="project" value="UniProtKB-KW"/>
</dbReference>
<evidence type="ECO:0000256" key="1">
    <source>
        <dbReference type="ARBA" id="ARBA00022898"/>
    </source>
</evidence>
<dbReference type="PANTHER" id="PTHR46577">
    <property type="entry name" value="HTH-TYPE TRANSCRIPTIONAL REGULATORY PROTEIN GABR"/>
    <property type="match status" value="1"/>
</dbReference>
<feature type="region of interest" description="Disordered" evidence="5">
    <location>
        <begin position="1"/>
        <end position="33"/>
    </location>
</feature>
<dbReference type="Proteomes" id="UP001201812">
    <property type="component" value="Unassembled WGS sequence"/>
</dbReference>
<keyword evidence="8" id="KW-1185">Reference proteome</keyword>
<keyword evidence="2" id="KW-0805">Transcription regulation</keyword>
<dbReference type="Pfam" id="PF00392">
    <property type="entry name" value="GntR"/>
    <property type="match status" value="1"/>
</dbReference>
<dbReference type="InterPro" id="IPR051446">
    <property type="entry name" value="HTH_trans_reg/aminotransferase"/>
</dbReference>
<accession>A0AAD4QR34</accession>
<keyword evidence="1" id="KW-0663">Pyridoxal phosphate</keyword>
<evidence type="ECO:0000256" key="5">
    <source>
        <dbReference type="SAM" id="MobiDB-lite"/>
    </source>
</evidence>
<proteinExistence type="predicted"/>
<sequence length="220" mass="24269">MYGYNTQYRGHQCKPNQAGQAELGPQNRLEGPVRPLRREDDVLRLAQDREEMPVLRSRLSFRLARRRPRLLLALLRRLSAHLFRGLVPGRVRPALLGPSVHDDPGDGRRLRARAAPAQGLARRLAISEQRAGGGHRQAWAKLHARRKPAIRRPMTDDWLPDLDPASGAKYTVIADALAAAIDRGTLPGGTRLPPQRDLAARLGVDLTTVTRAMTPPAAAA</sequence>
<dbReference type="Gene3D" id="1.10.10.10">
    <property type="entry name" value="Winged helix-like DNA-binding domain superfamily/Winged helix DNA-binding domain"/>
    <property type="match status" value="1"/>
</dbReference>